<dbReference type="Pfam" id="PF00086">
    <property type="entry name" value="Thyroglobulin_1"/>
    <property type="match status" value="1"/>
</dbReference>
<evidence type="ECO:0000256" key="1">
    <source>
        <dbReference type="ARBA" id="ARBA00023157"/>
    </source>
</evidence>
<organism evidence="5 6">
    <name type="scientific">Larinioides sclopetarius</name>
    <dbReference type="NCBI Taxonomy" id="280406"/>
    <lineage>
        <taxon>Eukaryota</taxon>
        <taxon>Metazoa</taxon>
        <taxon>Ecdysozoa</taxon>
        <taxon>Arthropoda</taxon>
        <taxon>Chelicerata</taxon>
        <taxon>Arachnida</taxon>
        <taxon>Araneae</taxon>
        <taxon>Araneomorphae</taxon>
        <taxon>Entelegynae</taxon>
        <taxon>Araneoidea</taxon>
        <taxon>Araneidae</taxon>
        <taxon>Larinioides</taxon>
    </lineage>
</organism>
<dbReference type="InterPro" id="IPR036857">
    <property type="entry name" value="Thyroglobulin_1_sf"/>
</dbReference>
<keyword evidence="1" id="KW-1015">Disulfide bond</keyword>
<dbReference type="PROSITE" id="PS51162">
    <property type="entry name" value="THYROGLOBULIN_1_2"/>
    <property type="match status" value="1"/>
</dbReference>
<keyword evidence="6" id="KW-1185">Reference proteome</keyword>
<protein>
    <recommendedName>
        <fullName evidence="4">Thyroglobulin type-1 domain-containing protein</fullName>
    </recommendedName>
</protein>
<feature type="signal peptide" evidence="3">
    <location>
        <begin position="1"/>
        <end position="21"/>
    </location>
</feature>
<feature type="chain" id="PRO_5043751999" description="Thyroglobulin type-1 domain-containing protein" evidence="3">
    <location>
        <begin position="22"/>
        <end position="83"/>
    </location>
</feature>
<dbReference type="PROSITE" id="PS51257">
    <property type="entry name" value="PROKAR_LIPOPROTEIN"/>
    <property type="match status" value="1"/>
</dbReference>
<dbReference type="Gene3D" id="4.10.800.10">
    <property type="entry name" value="Thyroglobulin type-1"/>
    <property type="match status" value="1"/>
</dbReference>
<dbReference type="AlphaFoldDB" id="A0AAV2ANX1"/>
<gene>
    <name evidence="5" type="ORF">LARSCL_LOCUS13679</name>
</gene>
<name>A0AAV2ANX1_9ARAC</name>
<evidence type="ECO:0000259" key="4">
    <source>
        <dbReference type="PROSITE" id="PS51162"/>
    </source>
</evidence>
<reference evidence="5 6" key="1">
    <citation type="submission" date="2024-04" db="EMBL/GenBank/DDBJ databases">
        <authorList>
            <person name="Rising A."/>
            <person name="Reimegard J."/>
            <person name="Sonavane S."/>
            <person name="Akerstrom W."/>
            <person name="Nylinder S."/>
            <person name="Hedman E."/>
            <person name="Kallberg Y."/>
        </authorList>
    </citation>
    <scope>NUCLEOTIDE SEQUENCE [LARGE SCALE GENOMIC DNA]</scope>
</reference>
<comment type="caution">
    <text evidence="5">The sequence shown here is derived from an EMBL/GenBank/DDBJ whole genome shotgun (WGS) entry which is preliminary data.</text>
</comment>
<dbReference type="InterPro" id="IPR000716">
    <property type="entry name" value="Thyroglobulin_1"/>
</dbReference>
<dbReference type="SUPFAM" id="SSF57610">
    <property type="entry name" value="Thyroglobulin type-1 domain"/>
    <property type="match status" value="1"/>
</dbReference>
<evidence type="ECO:0000313" key="6">
    <source>
        <dbReference type="Proteomes" id="UP001497382"/>
    </source>
</evidence>
<comment type="caution">
    <text evidence="2">Lacks conserved residue(s) required for the propagation of feature annotation.</text>
</comment>
<sequence>MNMHRYVSLLLLVFVISFAFANGITACELQRKMSRENALFVPECDENGDYHRFQCVNYTSPKCFCIRKDGLFLSRAKKLEDCE</sequence>
<evidence type="ECO:0000313" key="5">
    <source>
        <dbReference type="EMBL" id="CAL1285392.1"/>
    </source>
</evidence>
<evidence type="ECO:0000256" key="2">
    <source>
        <dbReference type="PROSITE-ProRule" id="PRU00500"/>
    </source>
</evidence>
<dbReference type="EMBL" id="CAXIEN010000190">
    <property type="protein sequence ID" value="CAL1285392.1"/>
    <property type="molecule type" value="Genomic_DNA"/>
</dbReference>
<dbReference type="Proteomes" id="UP001497382">
    <property type="component" value="Unassembled WGS sequence"/>
</dbReference>
<proteinExistence type="predicted"/>
<accession>A0AAV2ANX1</accession>
<keyword evidence="3" id="KW-0732">Signal</keyword>
<evidence type="ECO:0000256" key="3">
    <source>
        <dbReference type="SAM" id="SignalP"/>
    </source>
</evidence>
<feature type="domain" description="Thyroglobulin type-1" evidence="4">
    <location>
        <begin position="24"/>
        <end position="82"/>
    </location>
</feature>